<evidence type="ECO:0000313" key="6">
    <source>
        <dbReference type="Proteomes" id="UP000187172"/>
    </source>
</evidence>
<feature type="domain" description="FtsK" evidence="4">
    <location>
        <begin position="133"/>
        <end position="315"/>
    </location>
</feature>
<dbReference type="Pfam" id="PF01580">
    <property type="entry name" value="FtsK_SpoIIIE"/>
    <property type="match status" value="1"/>
</dbReference>
<dbReference type="InterPro" id="IPR002543">
    <property type="entry name" value="FtsK_dom"/>
</dbReference>
<organism evidence="5 6">
    <name type="scientific">Paenibacillus rhizosphaerae</name>
    <dbReference type="NCBI Taxonomy" id="297318"/>
    <lineage>
        <taxon>Bacteria</taxon>
        <taxon>Bacillati</taxon>
        <taxon>Bacillota</taxon>
        <taxon>Bacilli</taxon>
        <taxon>Bacillales</taxon>
        <taxon>Paenibacillaceae</taxon>
        <taxon>Paenibacillus</taxon>
    </lineage>
</organism>
<reference evidence="5 6" key="1">
    <citation type="submission" date="2016-11" db="EMBL/GenBank/DDBJ databases">
        <title>Paenibacillus species isolates.</title>
        <authorList>
            <person name="Beno S.M."/>
        </authorList>
    </citation>
    <scope>NUCLEOTIDE SEQUENCE [LARGE SCALE GENOMIC DNA]</scope>
    <source>
        <strain evidence="5 6">FSL R5-0378</strain>
    </source>
</reference>
<protein>
    <recommendedName>
        <fullName evidence="4">FtsK domain-containing protein</fullName>
    </recommendedName>
</protein>
<evidence type="ECO:0000259" key="4">
    <source>
        <dbReference type="PROSITE" id="PS50901"/>
    </source>
</evidence>
<evidence type="ECO:0000313" key="5">
    <source>
        <dbReference type="EMBL" id="OMF58536.1"/>
    </source>
</evidence>
<dbReference type="GO" id="GO:0005524">
    <property type="term" value="F:ATP binding"/>
    <property type="evidence" value="ECO:0007669"/>
    <property type="project" value="UniProtKB-UniRule"/>
</dbReference>
<dbReference type="STRING" id="297318.BK138_08470"/>
<sequence length="386" mass="41578">MFGSIIGIGFICGSVCSLLPHFFSSSFSLGNSFLSACKTLNLVAGDSQPMVNAEYTHAWGTRLLVGLPVGLPSAKVFDNRNAIAEALRVSPDNLEIRYDDGLILDIITQPMPSKVPYRAGTAYRVCVGVNKRGEPRYYDFDGPYPHLLIGGISGGGKSVMLRSILTSLAQGPAPELYLCDLKGGVELGIFRGLECVKGFATELGEVLQVTTKIEAEMKRRYSVMAANGSQSWAGNKAVLVVDELADFKVRPGDPDRVIKAAIKTKLTNLSAKGRAAGVILVLATQRPSADVVDGLIKTNIAASICFRTRDDTQSRIVLDHNGAADLPDIPGRLIFQTAHDETLQGPFLTAEDAKKIIAGLPQREEVIRHESYTDQAEPMDGNSLEL</sequence>
<evidence type="ECO:0000256" key="2">
    <source>
        <dbReference type="ARBA" id="ARBA00022840"/>
    </source>
</evidence>
<gene>
    <name evidence="5" type="ORF">BK138_08470</name>
</gene>
<dbReference type="Proteomes" id="UP000187172">
    <property type="component" value="Unassembled WGS sequence"/>
</dbReference>
<dbReference type="AlphaFoldDB" id="A0A1R1F3J8"/>
<dbReference type="PANTHER" id="PTHR22683">
    <property type="entry name" value="SPORULATION PROTEIN RELATED"/>
    <property type="match status" value="1"/>
</dbReference>
<dbReference type="EMBL" id="MRTP01000001">
    <property type="protein sequence ID" value="OMF58536.1"/>
    <property type="molecule type" value="Genomic_DNA"/>
</dbReference>
<dbReference type="GO" id="GO:0003677">
    <property type="term" value="F:DNA binding"/>
    <property type="evidence" value="ECO:0007669"/>
    <property type="project" value="InterPro"/>
</dbReference>
<dbReference type="PROSITE" id="PS50901">
    <property type="entry name" value="FTSK"/>
    <property type="match status" value="1"/>
</dbReference>
<keyword evidence="2 3" id="KW-0067">ATP-binding</keyword>
<dbReference type="InterPro" id="IPR027417">
    <property type="entry name" value="P-loop_NTPase"/>
</dbReference>
<dbReference type="InterPro" id="IPR050206">
    <property type="entry name" value="FtsK/SpoIIIE/SftA"/>
</dbReference>
<name>A0A1R1F3J8_9BACL</name>
<proteinExistence type="predicted"/>
<keyword evidence="1 3" id="KW-0547">Nucleotide-binding</keyword>
<comment type="caution">
    <text evidence="5">The sequence shown here is derived from an EMBL/GenBank/DDBJ whole genome shotgun (WGS) entry which is preliminary data.</text>
</comment>
<keyword evidence="6" id="KW-1185">Reference proteome</keyword>
<dbReference type="Gene3D" id="3.40.50.300">
    <property type="entry name" value="P-loop containing nucleotide triphosphate hydrolases"/>
    <property type="match status" value="1"/>
</dbReference>
<accession>A0A1R1F3J8</accession>
<evidence type="ECO:0000256" key="1">
    <source>
        <dbReference type="ARBA" id="ARBA00022741"/>
    </source>
</evidence>
<evidence type="ECO:0000256" key="3">
    <source>
        <dbReference type="PROSITE-ProRule" id="PRU00289"/>
    </source>
</evidence>
<dbReference type="PANTHER" id="PTHR22683:SF1">
    <property type="entry name" value="TYPE VII SECRETION SYSTEM PROTEIN ESSC"/>
    <property type="match status" value="1"/>
</dbReference>
<dbReference type="SUPFAM" id="SSF52540">
    <property type="entry name" value="P-loop containing nucleoside triphosphate hydrolases"/>
    <property type="match status" value="1"/>
</dbReference>
<feature type="binding site" evidence="3">
    <location>
        <begin position="151"/>
        <end position="158"/>
    </location>
    <ligand>
        <name>ATP</name>
        <dbReference type="ChEBI" id="CHEBI:30616"/>
    </ligand>
</feature>